<name>A0A8J4GGV4_9CHLO</name>
<evidence type="ECO:0000256" key="1">
    <source>
        <dbReference type="SAM" id="MobiDB-lite"/>
    </source>
</evidence>
<organism evidence="2 3">
    <name type="scientific">Volvox reticuliferus</name>
    <dbReference type="NCBI Taxonomy" id="1737510"/>
    <lineage>
        <taxon>Eukaryota</taxon>
        <taxon>Viridiplantae</taxon>
        <taxon>Chlorophyta</taxon>
        <taxon>core chlorophytes</taxon>
        <taxon>Chlorophyceae</taxon>
        <taxon>CS clade</taxon>
        <taxon>Chlamydomonadales</taxon>
        <taxon>Volvocaceae</taxon>
        <taxon>Volvox</taxon>
    </lineage>
</organism>
<gene>
    <name evidence="2" type="ORF">Vretimale_11081</name>
</gene>
<reference evidence="2" key="1">
    <citation type="journal article" date="2021" name="Proc. Natl. Acad. Sci. U.S.A.">
        <title>Three genomes in the algal genus Volvox reveal the fate of a haploid sex-determining region after a transition to homothallism.</title>
        <authorList>
            <person name="Yamamoto K."/>
            <person name="Hamaji T."/>
            <person name="Kawai-Toyooka H."/>
            <person name="Matsuzaki R."/>
            <person name="Takahashi F."/>
            <person name="Nishimura Y."/>
            <person name="Kawachi M."/>
            <person name="Noguchi H."/>
            <person name="Minakuchi Y."/>
            <person name="Umen J.G."/>
            <person name="Toyoda A."/>
            <person name="Nozaki H."/>
        </authorList>
    </citation>
    <scope>NUCLEOTIDE SEQUENCE</scope>
    <source>
        <strain evidence="2">NIES-3785</strain>
    </source>
</reference>
<proteinExistence type="predicted"/>
<feature type="region of interest" description="Disordered" evidence="1">
    <location>
        <begin position="255"/>
        <end position="283"/>
    </location>
</feature>
<dbReference type="AlphaFoldDB" id="A0A8J4GGV4"/>
<feature type="region of interest" description="Disordered" evidence="1">
    <location>
        <begin position="490"/>
        <end position="515"/>
    </location>
</feature>
<comment type="caution">
    <text evidence="2">The sequence shown here is derived from an EMBL/GenBank/DDBJ whole genome shotgun (WGS) entry which is preliminary data.</text>
</comment>
<dbReference type="EMBL" id="BNCQ01000022">
    <property type="protein sequence ID" value="GIM06785.1"/>
    <property type="molecule type" value="Genomic_DNA"/>
</dbReference>
<evidence type="ECO:0000313" key="2">
    <source>
        <dbReference type="EMBL" id="GIM06785.1"/>
    </source>
</evidence>
<protein>
    <submittedName>
        <fullName evidence="2">Uncharacterized protein</fullName>
    </submittedName>
</protein>
<feature type="region of interest" description="Disordered" evidence="1">
    <location>
        <begin position="730"/>
        <end position="757"/>
    </location>
</feature>
<dbReference type="Proteomes" id="UP000722791">
    <property type="component" value="Unassembled WGS sequence"/>
</dbReference>
<feature type="region of interest" description="Disordered" evidence="1">
    <location>
        <begin position="313"/>
        <end position="341"/>
    </location>
</feature>
<accession>A0A8J4GGV4</accession>
<evidence type="ECO:0000313" key="3">
    <source>
        <dbReference type="Proteomes" id="UP000722791"/>
    </source>
</evidence>
<sequence>MSSEEVLGHLCDSLQQAKSAQLNVKYYSWKYACCVALLPKSGYLHYKGMMAMAPVSSKAIHIWDITYRKEGAEPFCLSEALGSVLKKVYFKDYLIQGAQEHVNRTLGPSYKNMDLDTKITMVNAELEKAPKPQEHLIGNNFDAKYFWPQRPWLDELKRLRREKGKMVMVGQAKQLLALRHHAAELLVLLPTRAGNVRAARDSLAQLGTGLPETQLPAVITQFPEAELTQLPSDMENMQAAVSALQVASSDINQVPDIRDMGTDQAPATEATAVQGPEADLTQPPDAVEDLVTEVPAADMADLQNTQTDFVNAPGMGDMGTDQAPATEATAVQGPEADLTQPPDAMEDLVTEVPAADMADLQNTQTDFVNAPGMGDMGTDQAPATEATAVQGPEADLTQPPDAMEDLVTEVPAADMADLQNTQTDFVNAPGMGYMGTDQAPATEATAVQGPEADLTQPPDAMEDLVTEVPAADMADLQNTQTDFVNAPGMGDMGTDQAPATEATAVQGPEADLTQPPDAVEDLVTEVPAADMADLQNTQTDFVNAPGMGDMGTDQAPATEATAVQGPEADLTQPPDAVEDLVTEVPAADMADLQNTQTDFVNAPGMGDMGTDLAPATEATAVQGPEADLTQPPDAMEELGTHLGNSCQGVTVMGQKGGQQVASSSGAGASCHLASTFMVGISADNTGGLTMGDSRASGSQGSGAHVNHSRHSIQLRQRVMTRAVARAVQEGNGTGHGMKRKQAADPLESSVNQKIKQSKAPCAKTVEAEGVLRVEDDDDKDDYKTIESTVYRVYSLADVPAALARHGIVIIQVHSLKDTVGPKQLQMALRFAQKNAAPIFQDIPRDEDGNFIPERDMSGTETNFLISDFGTGQRRQIILDGPHPEILADFRGVVERELDMLRTKIMGGQTLHMNQPAILINTQTARQKPVSRQCWHTDLSEGQTGFVAIAAVQKFSLLVFPGSHIEVQECWRLQDLVQKGVISEASFKACLASHSFTAVRIYLDLGDILFMSGHTIHAGDRGTDKHPALRMHWYITDEEKRNETSQIVLYGDDFANRFR</sequence>